<gene>
    <name evidence="2" type="ORF">ACFFX0_04330</name>
</gene>
<comment type="caution">
    <text evidence="2">The sequence shown here is derived from an EMBL/GenBank/DDBJ whole genome shotgun (WGS) entry which is preliminary data.</text>
</comment>
<dbReference type="Proteomes" id="UP001589575">
    <property type="component" value="Unassembled WGS sequence"/>
</dbReference>
<evidence type="ECO:0000256" key="1">
    <source>
        <dbReference type="SAM" id="MobiDB-lite"/>
    </source>
</evidence>
<protein>
    <submittedName>
        <fullName evidence="2">Uncharacterized protein</fullName>
    </submittedName>
</protein>
<name>A0ABV5FUU6_9MICC</name>
<feature type="compositionally biased region" description="Low complexity" evidence="1">
    <location>
        <begin position="32"/>
        <end position="54"/>
    </location>
</feature>
<feature type="region of interest" description="Disordered" evidence="1">
    <location>
        <begin position="1"/>
        <end position="133"/>
    </location>
</feature>
<sequence>MSRAGCACCSSRWLAGPRPCRFTATDPGLHSGSGTSPGSGSTSSTMPRSRSNRPVAAGPASTSLRSGNRRRTPRRAATPVKASPKPRARSTRTSSGPGVTGAAPSGPDCSAPDARPGRRRIAPPCPAASQAAV</sequence>
<reference evidence="2 3" key="1">
    <citation type="submission" date="2024-09" db="EMBL/GenBank/DDBJ databases">
        <authorList>
            <person name="Sun Q."/>
            <person name="Mori K."/>
        </authorList>
    </citation>
    <scope>NUCLEOTIDE SEQUENCE [LARGE SCALE GENOMIC DNA]</scope>
    <source>
        <strain evidence="2 3">CCM 7609</strain>
    </source>
</reference>
<evidence type="ECO:0000313" key="3">
    <source>
        <dbReference type="Proteomes" id="UP001589575"/>
    </source>
</evidence>
<organism evidence="2 3">
    <name type="scientific">Citricoccus parietis</name>
    <dbReference type="NCBI Taxonomy" id="592307"/>
    <lineage>
        <taxon>Bacteria</taxon>
        <taxon>Bacillati</taxon>
        <taxon>Actinomycetota</taxon>
        <taxon>Actinomycetes</taxon>
        <taxon>Micrococcales</taxon>
        <taxon>Micrococcaceae</taxon>
        <taxon>Citricoccus</taxon>
    </lineage>
</organism>
<dbReference type="EMBL" id="JBHMFI010000001">
    <property type="protein sequence ID" value="MFB9070456.1"/>
    <property type="molecule type" value="Genomic_DNA"/>
</dbReference>
<accession>A0ABV5FUU6</accession>
<keyword evidence="3" id="KW-1185">Reference proteome</keyword>
<evidence type="ECO:0000313" key="2">
    <source>
        <dbReference type="EMBL" id="MFB9070456.1"/>
    </source>
</evidence>
<proteinExistence type="predicted"/>